<dbReference type="Pfam" id="PF00248">
    <property type="entry name" value="Aldo_ket_red"/>
    <property type="match status" value="1"/>
</dbReference>
<dbReference type="Proteomes" id="UP000244912">
    <property type="component" value="Unassembled WGS sequence"/>
</dbReference>
<dbReference type="InterPro" id="IPR023210">
    <property type="entry name" value="NADP_OxRdtase_dom"/>
</dbReference>
<dbReference type="PANTHER" id="PTHR43364:SF4">
    <property type="entry name" value="NAD(P)-LINKED OXIDOREDUCTASE SUPERFAMILY PROTEIN"/>
    <property type="match status" value="1"/>
</dbReference>
<protein>
    <submittedName>
        <fullName evidence="3">L-glyceraldehyde 3-phosphate reductase</fullName>
        <ecNumber evidence="3">1.1.1.-</ecNumber>
    </submittedName>
</protein>
<feature type="domain" description="NADP-dependent oxidoreductase" evidence="2">
    <location>
        <begin position="15"/>
        <end position="318"/>
    </location>
</feature>
<dbReference type="Gene3D" id="3.20.20.100">
    <property type="entry name" value="NADP-dependent oxidoreductase domain"/>
    <property type="match status" value="1"/>
</dbReference>
<evidence type="ECO:0000313" key="3">
    <source>
        <dbReference type="EMBL" id="SPJ26236.1"/>
    </source>
</evidence>
<dbReference type="EMBL" id="ONZF01000016">
    <property type="protein sequence ID" value="SPJ26236.1"/>
    <property type="molecule type" value="Genomic_DNA"/>
</dbReference>
<dbReference type="OrthoDB" id="9803483at2"/>
<sequence length="338" mass="37131">MRYKTLGRSGLFVSELCLGTMTFGGEEGQMWGEIGRLQQDEADGIVQAALNGGINFFDTANVYGQGNSERILGQALKNLDVAREDVVVATKAMGSMGEGPNARGTSRRHLMDQIRASLDRLQLDHIDLYQIHGFDPATPIEETLKALNTIVEHGHVRYVGLSNWAAWQVMKGLGIARARDLHAPISLQAFYTLVNRELERELVPMMQSEGMGLMVWSPLAGGMLTGKYDTEGDGGGRRDSFDFPPVDRDRLSAALKVMRPMAEEKGVSPAQIAIAWLLHQDVVTSVIVGAKKLEQLQDNMAATEVSLSDDDIARLNEATELPVEYPGFMLEMQARPSE</sequence>
<gene>
    <name evidence="3" type="primary">gpr_1</name>
    <name evidence="3" type="ORF">PAA8504_04093</name>
</gene>
<name>A0A2R8C1P3_9RHOB</name>
<dbReference type="EC" id="1.1.1.-" evidence="3"/>
<dbReference type="SUPFAM" id="SSF51430">
    <property type="entry name" value="NAD(P)-linked oxidoreductase"/>
    <property type="match status" value="1"/>
</dbReference>
<evidence type="ECO:0000259" key="2">
    <source>
        <dbReference type="Pfam" id="PF00248"/>
    </source>
</evidence>
<dbReference type="InterPro" id="IPR036812">
    <property type="entry name" value="NAD(P)_OxRdtase_dom_sf"/>
</dbReference>
<dbReference type="CDD" id="cd19091">
    <property type="entry name" value="AKR_PsAKR"/>
    <property type="match status" value="1"/>
</dbReference>
<dbReference type="RefSeq" id="WP_108895939.1">
    <property type="nucleotide sequence ID" value="NZ_ONZF01000016.1"/>
</dbReference>
<accession>A0A2R8C1P3</accession>
<keyword evidence="1 3" id="KW-0560">Oxidoreductase</keyword>
<dbReference type="GO" id="GO:0005829">
    <property type="term" value="C:cytosol"/>
    <property type="evidence" value="ECO:0007669"/>
    <property type="project" value="UniProtKB-ARBA"/>
</dbReference>
<dbReference type="GO" id="GO:0016491">
    <property type="term" value="F:oxidoreductase activity"/>
    <property type="evidence" value="ECO:0007669"/>
    <property type="project" value="UniProtKB-KW"/>
</dbReference>
<dbReference type="InterPro" id="IPR050523">
    <property type="entry name" value="AKR_Detox_Biosynth"/>
</dbReference>
<evidence type="ECO:0000313" key="4">
    <source>
        <dbReference type="Proteomes" id="UP000244912"/>
    </source>
</evidence>
<keyword evidence="4" id="KW-1185">Reference proteome</keyword>
<proteinExistence type="predicted"/>
<organism evidence="3 4">
    <name type="scientific">Palleronia abyssalis</name>
    <dbReference type="NCBI Taxonomy" id="1501240"/>
    <lineage>
        <taxon>Bacteria</taxon>
        <taxon>Pseudomonadati</taxon>
        <taxon>Pseudomonadota</taxon>
        <taxon>Alphaproteobacteria</taxon>
        <taxon>Rhodobacterales</taxon>
        <taxon>Roseobacteraceae</taxon>
        <taxon>Palleronia</taxon>
    </lineage>
</organism>
<dbReference type="PANTHER" id="PTHR43364">
    <property type="entry name" value="NADH-SPECIFIC METHYLGLYOXAL REDUCTASE-RELATED"/>
    <property type="match status" value="1"/>
</dbReference>
<dbReference type="FunFam" id="3.20.20.100:FF:000004">
    <property type="entry name" value="Oxidoreductase, aldo/keto reductase"/>
    <property type="match status" value="1"/>
</dbReference>
<reference evidence="4" key="1">
    <citation type="submission" date="2018-03" db="EMBL/GenBank/DDBJ databases">
        <authorList>
            <person name="Rodrigo-Torres L."/>
            <person name="Arahal R. D."/>
            <person name="Lucena T."/>
        </authorList>
    </citation>
    <scope>NUCLEOTIDE SEQUENCE [LARGE SCALE GENOMIC DNA]</scope>
    <source>
        <strain evidence="4">CECT 8504</strain>
    </source>
</reference>
<evidence type="ECO:0000256" key="1">
    <source>
        <dbReference type="ARBA" id="ARBA00023002"/>
    </source>
</evidence>
<dbReference type="AlphaFoldDB" id="A0A2R8C1P3"/>